<dbReference type="OrthoDB" id="9805832at2"/>
<dbReference type="HOGENOM" id="CLU_016890_5_0_6"/>
<feature type="region of interest" description="Disordered" evidence="5">
    <location>
        <begin position="64"/>
        <end position="89"/>
    </location>
</feature>
<feature type="domain" description="OmpA-like" evidence="7">
    <location>
        <begin position="89"/>
        <end position="208"/>
    </location>
</feature>
<feature type="signal peptide" evidence="6">
    <location>
        <begin position="1"/>
        <end position="26"/>
    </location>
</feature>
<dbReference type="PRINTS" id="PR01021">
    <property type="entry name" value="OMPADOMAIN"/>
</dbReference>
<dbReference type="InterPro" id="IPR050330">
    <property type="entry name" value="Bact_OuterMem_StrucFunc"/>
</dbReference>
<dbReference type="KEGG" id="hhc:M911_07630"/>
<feature type="region of interest" description="Disordered" evidence="5">
    <location>
        <begin position="177"/>
        <end position="211"/>
    </location>
</feature>
<dbReference type="InterPro" id="IPR006690">
    <property type="entry name" value="OMPA-like_CS"/>
</dbReference>
<evidence type="ECO:0000256" key="2">
    <source>
        <dbReference type="ARBA" id="ARBA00023136"/>
    </source>
</evidence>
<evidence type="ECO:0000256" key="3">
    <source>
        <dbReference type="ARBA" id="ARBA00023237"/>
    </source>
</evidence>
<evidence type="ECO:0000259" key="7">
    <source>
        <dbReference type="PROSITE" id="PS51123"/>
    </source>
</evidence>
<dbReference type="InterPro" id="IPR006664">
    <property type="entry name" value="OMP_bac"/>
</dbReference>
<dbReference type="Proteomes" id="UP000019442">
    <property type="component" value="Chromosome"/>
</dbReference>
<keyword evidence="6" id="KW-0732">Signal</keyword>
<dbReference type="CDD" id="cd07185">
    <property type="entry name" value="OmpA_C-like"/>
    <property type="match status" value="1"/>
</dbReference>
<dbReference type="PANTHER" id="PTHR30329:SF21">
    <property type="entry name" value="LIPOPROTEIN YIAD-RELATED"/>
    <property type="match status" value="1"/>
</dbReference>
<evidence type="ECO:0000256" key="1">
    <source>
        <dbReference type="ARBA" id="ARBA00004442"/>
    </source>
</evidence>
<dbReference type="InterPro" id="IPR036737">
    <property type="entry name" value="OmpA-like_sf"/>
</dbReference>
<comment type="subcellular location">
    <subcellularLocation>
        <location evidence="1">Cell outer membrane</location>
    </subcellularLocation>
</comment>
<dbReference type="GO" id="GO:0009279">
    <property type="term" value="C:cell outer membrane"/>
    <property type="evidence" value="ECO:0007669"/>
    <property type="project" value="UniProtKB-SubCell"/>
</dbReference>
<dbReference type="PROSITE" id="PS01068">
    <property type="entry name" value="OMPA_1"/>
    <property type="match status" value="1"/>
</dbReference>
<proteinExistence type="predicted"/>
<feature type="chain" id="PRO_5004910803" description="OmpA-like domain-containing protein" evidence="6">
    <location>
        <begin position="27"/>
        <end position="211"/>
    </location>
</feature>
<dbReference type="PROSITE" id="PS51123">
    <property type="entry name" value="OMPA_2"/>
    <property type="match status" value="1"/>
</dbReference>
<dbReference type="Gene3D" id="3.30.1330.60">
    <property type="entry name" value="OmpA-like domain"/>
    <property type="match status" value="1"/>
</dbReference>
<dbReference type="RefSeq" id="WP_025281473.1">
    <property type="nucleotide sequence ID" value="NZ_CP007268.1"/>
</dbReference>
<accession>W8L585</accession>
<organism evidence="8 9">
    <name type="scientific">Ectothiorhodospira haloalkaliphila</name>
    <dbReference type="NCBI Taxonomy" id="421628"/>
    <lineage>
        <taxon>Bacteria</taxon>
        <taxon>Pseudomonadati</taxon>
        <taxon>Pseudomonadota</taxon>
        <taxon>Gammaproteobacteria</taxon>
        <taxon>Chromatiales</taxon>
        <taxon>Ectothiorhodospiraceae</taxon>
        <taxon>Ectothiorhodospira</taxon>
    </lineage>
</organism>
<evidence type="ECO:0000256" key="6">
    <source>
        <dbReference type="SAM" id="SignalP"/>
    </source>
</evidence>
<dbReference type="PANTHER" id="PTHR30329">
    <property type="entry name" value="STATOR ELEMENT OF FLAGELLAR MOTOR COMPLEX"/>
    <property type="match status" value="1"/>
</dbReference>
<protein>
    <recommendedName>
        <fullName evidence="7">OmpA-like domain-containing protein</fullName>
    </recommendedName>
</protein>
<sequence>MQKMTLTCGVGLATVLMFASIPAASASSGYTVDPRGNVVRDGSGDCVHTPRWEQDLAIEGCQGYVAPEPEPEPEPRAEPTPEPTPEPEPRYETITLGSEVLFAIGKHELTPAATTELDAVARRIMAAGAELDRVMISGHTDSTGPRSLNERLSQDRADAVKDYLAEQGVPADVMTTVGYGPDRPVAYNDTREGRQQNRRVEIRIEKTERVN</sequence>
<dbReference type="SUPFAM" id="SSF103088">
    <property type="entry name" value="OmpA-like"/>
    <property type="match status" value="1"/>
</dbReference>
<dbReference type="AlphaFoldDB" id="W8L585"/>
<reference evidence="8 9" key="1">
    <citation type="journal article" date="2014" name="J Genomics">
        <title>Draft Genome Sequence of the Extremely Halophilic Phototrophic Purple Sulfur Bacterium Halorhodospira halochloris.</title>
        <authorList>
            <person name="Singh K.S."/>
            <person name="Kirksey J."/>
            <person name="Hoff W.D."/>
            <person name="Deole R."/>
        </authorList>
    </citation>
    <scope>NUCLEOTIDE SEQUENCE [LARGE SCALE GENOMIC DNA]</scope>
    <source>
        <strain evidence="8 9">A</strain>
    </source>
</reference>
<dbReference type="InterPro" id="IPR006665">
    <property type="entry name" value="OmpA-like"/>
</dbReference>
<keyword evidence="9" id="KW-1185">Reference proteome</keyword>
<evidence type="ECO:0000313" key="9">
    <source>
        <dbReference type="Proteomes" id="UP000019442"/>
    </source>
</evidence>
<keyword evidence="2 4" id="KW-0472">Membrane</keyword>
<evidence type="ECO:0000256" key="5">
    <source>
        <dbReference type="SAM" id="MobiDB-lite"/>
    </source>
</evidence>
<dbReference type="EMBL" id="CP007268">
    <property type="protein sequence ID" value="AHK79050.1"/>
    <property type="molecule type" value="Genomic_DNA"/>
</dbReference>
<reference evidence="9" key="2">
    <citation type="submission" date="2014-02" db="EMBL/GenBank/DDBJ databases">
        <title>Draft Genome Sequence of extremely halophilic bacteria Halorhodospira halochloris.</title>
        <authorList>
            <person name="Singh K.S."/>
        </authorList>
    </citation>
    <scope>NUCLEOTIDE SEQUENCE [LARGE SCALE GENOMIC DNA]</scope>
    <source>
        <strain evidence="9">A</strain>
    </source>
</reference>
<name>W8L585_9GAMM</name>
<evidence type="ECO:0000313" key="8">
    <source>
        <dbReference type="EMBL" id="AHK79050.1"/>
    </source>
</evidence>
<keyword evidence="3" id="KW-0998">Cell outer membrane</keyword>
<gene>
    <name evidence="8" type="ORF">M911_07630</name>
</gene>
<dbReference type="PRINTS" id="PR01023">
    <property type="entry name" value="NAFLGMOTY"/>
</dbReference>
<evidence type="ECO:0000256" key="4">
    <source>
        <dbReference type="PROSITE-ProRule" id="PRU00473"/>
    </source>
</evidence>
<feature type="compositionally biased region" description="Basic and acidic residues" evidence="5">
    <location>
        <begin position="189"/>
        <end position="211"/>
    </location>
</feature>
<dbReference type="Pfam" id="PF00691">
    <property type="entry name" value="OmpA"/>
    <property type="match status" value="1"/>
</dbReference>